<evidence type="ECO:0000313" key="1">
    <source>
        <dbReference type="EMBL" id="OMO62397.1"/>
    </source>
</evidence>
<dbReference type="EMBL" id="AWUE01021398">
    <property type="protein sequence ID" value="OMO62397.1"/>
    <property type="molecule type" value="Genomic_DNA"/>
</dbReference>
<dbReference type="AlphaFoldDB" id="A0A1R3GWI6"/>
<name>A0A1R3GWI6_9ROSI</name>
<comment type="caution">
    <text evidence="1">The sequence shown here is derived from an EMBL/GenBank/DDBJ whole genome shotgun (WGS) entry which is preliminary data.</text>
</comment>
<gene>
    <name evidence="1" type="ORF">COLO4_33101</name>
</gene>
<organism evidence="1 2">
    <name type="scientific">Corchorus olitorius</name>
    <dbReference type="NCBI Taxonomy" id="93759"/>
    <lineage>
        <taxon>Eukaryota</taxon>
        <taxon>Viridiplantae</taxon>
        <taxon>Streptophyta</taxon>
        <taxon>Embryophyta</taxon>
        <taxon>Tracheophyta</taxon>
        <taxon>Spermatophyta</taxon>
        <taxon>Magnoliopsida</taxon>
        <taxon>eudicotyledons</taxon>
        <taxon>Gunneridae</taxon>
        <taxon>Pentapetalae</taxon>
        <taxon>rosids</taxon>
        <taxon>malvids</taxon>
        <taxon>Malvales</taxon>
        <taxon>Malvaceae</taxon>
        <taxon>Grewioideae</taxon>
        <taxon>Apeibeae</taxon>
        <taxon>Corchorus</taxon>
    </lineage>
</organism>
<dbReference type="Proteomes" id="UP000187203">
    <property type="component" value="Unassembled WGS sequence"/>
</dbReference>
<reference evidence="2" key="1">
    <citation type="submission" date="2013-09" db="EMBL/GenBank/DDBJ databases">
        <title>Corchorus olitorius genome sequencing.</title>
        <authorList>
            <person name="Alam M."/>
            <person name="Haque M.S."/>
            <person name="Islam M.S."/>
            <person name="Emdad E.M."/>
            <person name="Islam M.M."/>
            <person name="Ahmed B."/>
            <person name="Halim A."/>
            <person name="Hossen Q.M.M."/>
            <person name="Hossain M.Z."/>
            <person name="Ahmed R."/>
            <person name="Khan M.M."/>
            <person name="Islam R."/>
            <person name="Rashid M.M."/>
            <person name="Khan S.A."/>
            <person name="Rahman M.S."/>
            <person name="Alam M."/>
            <person name="Yahiya A.S."/>
            <person name="Khan M.S."/>
            <person name="Azam M.S."/>
            <person name="Haque T."/>
            <person name="Lashkar M.Z.H."/>
            <person name="Akhand A.I."/>
            <person name="Morshed G."/>
            <person name="Roy S."/>
            <person name="Uddin K.S."/>
            <person name="Rabeya T."/>
            <person name="Hossain A.S."/>
            <person name="Chowdhury A."/>
            <person name="Snigdha A.R."/>
            <person name="Mortoza M.S."/>
            <person name="Matin S.A."/>
            <person name="Hoque S.M.E."/>
            <person name="Islam M.K."/>
            <person name="Roy D.K."/>
            <person name="Haider R."/>
            <person name="Moosa M.M."/>
            <person name="Elias S.M."/>
            <person name="Hasan A.M."/>
            <person name="Jahan S."/>
            <person name="Shafiuddin M."/>
            <person name="Mahmood N."/>
            <person name="Shommy N.S."/>
        </authorList>
    </citation>
    <scope>NUCLEOTIDE SEQUENCE [LARGE SCALE GENOMIC DNA]</scope>
    <source>
        <strain evidence="2">cv. O-4</strain>
    </source>
</reference>
<protein>
    <submittedName>
        <fullName evidence="1">Uncharacterized protein</fullName>
    </submittedName>
</protein>
<evidence type="ECO:0000313" key="2">
    <source>
        <dbReference type="Proteomes" id="UP000187203"/>
    </source>
</evidence>
<sequence>MALRGGWGGICCCRLDRRSRSTTLLAWLDKSEGRLAASLDLEDVVAGEEVTGTHRQFVTCIQVLPNQIKLSEEESEVTSMVPIVVSLESQMRQSTMVNGCRPYNQRLSVVEAVVVVLLVHVKFNIFWKFF</sequence>
<proteinExistence type="predicted"/>
<accession>A0A1R3GWI6</accession>
<keyword evidence="2" id="KW-1185">Reference proteome</keyword>